<proteinExistence type="predicted"/>
<organism evidence="1 2">
    <name type="scientific">Ignelater luminosus</name>
    <name type="common">Cucubano</name>
    <name type="synonym">Pyrophorus luminosus</name>
    <dbReference type="NCBI Taxonomy" id="2038154"/>
    <lineage>
        <taxon>Eukaryota</taxon>
        <taxon>Metazoa</taxon>
        <taxon>Ecdysozoa</taxon>
        <taxon>Arthropoda</taxon>
        <taxon>Hexapoda</taxon>
        <taxon>Insecta</taxon>
        <taxon>Pterygota</taxon>
        <taxon>Neoptera</taxon>
        <taxon>Endopterygota</taxon>
        <taxon>Coleoptera</taxon>
        <taxon>Polyphaga</taxon>
        <taxon>Elateriformia</taxon>
        <taxon>Elateroidea</taxon>
        <taxon>Elateridae</taxon>
        <taxon>Agrypninae</taxon>
        <taxon>Pyrophorini</taxon>
        <taxon>Ignelater</taxon>
    </lineage>
</organism>
<sequence length="143" mass="16782">MKKVLEEKGSKRKIRSTPRKCYPNLDADLDNFEVTCNHNNSHMDCQKISRSDILRMREQFFEEAKKENGDLRERLDTLDLEQYSHRNNIRVFGVSKEDGEKVEILEDNTVKLLNDKLKTKVDKTSIDQITEIAKITTLRNPDQ</sequence>
<dbReference type="AlphaFoldDB" id="A0A8K0CL42"/>
<name>A0A8K0CL42_IGNLU</name>
<accession>A0A8K0CL42</accession>
<dbReference type="OrthoDB" id="6776028at2759"/>
<dbReference type="EMBL" id="VTPC01085479">
    <property type="protein sequence ID" value="KAF2887036.1"/>
    <property type="molecule type" value="Genomic_DNA"/>
</dbReference>
<dbReference type="Proteomes" id="UP000801492">
    <property type="component" value="Unassembled WGS sequence"/>
</dbReference>
<evidence type="ECO:0000313" key="2">
    <source>
        <dbReference type="Proteomes" id="UP000801492"/>
    </source>
</evidence>
<gene>
    <name evidence="1" type="ORF">ILUMI_19137</name>
</gene>
<comment type="caution">
    <text evidence="1">The sequence shown here is derived from an EMBL/GenBank/DDBJ whole genome shotgun (WGS) entry which is preliminary data.</text>
</comment>
<keyword evidence="2" id="KW-1185">Reference proteome</keyword>
<evidence type="ECO:0000313" key="1">
    <source>
        <dbReference type="EMBL" id="KAF2887036.1"/>
    </source>
</evidence>
<reference evidence="1" key="1">
    <citation type="submission" date="2019-08" db="EMBL/GenBank/DDBJ databases">
        <title>The genome of the North American firefly Photinus pyralis.</title>
        <authorList>
            <consortium name="Photinus pyralis genome working group"/>
            <person name="Fallon T.R."/>
            <person name="Sander Lower S.E."/>
            <person name="Weng J.-K."/>
        </authorList>
    </citation>
    <scope>NUCLEOTIDE SEQUENCE</scope>
    <source>
        <strain evidence="1">TRF0915ILg1</strain>
        <tissue evidence="1">Whole body</tissue>
    </source>
</reference>
<protein>
    <submittedName>
        <fullName evidence="1">Uncharacterized protein</fullName>
    </submittedName>
</protein>